<dbReference type="RefSeq" id="WP_111297262.1">
    <property type="nucleotide sequence ID" value="NZ_QKZV01000013.1"/>
</dbReference>
<comment type="caution">
    <text evidence="2">The sequence shown here is derived from an EMBL/GenBank/DDBJ whole genome shotgun (WGS) entry which is preliminary data.</text>
</comment>
<evidence type="ECO:0000313" key="2">
    <source>
        <dbReference type="EMBL" id="PZX59539.1"/>
    </source>
</evidence>
<organism evidence="2 3">
    <name type="scientific">Hydrotalea sandarakina</name>
    <dbReference type="NCBI Taxonomy" id="1004304"/>
    <lineage>
        <taxon>Bacteria</taxon>
        <taxon>Pseudomonadati</taxon>
        <taxon>Bacteroidota</taxon>
        <taxon>Chitinophagia</taxon>
        <taxon>Chitinophagales</taxon>
        <taxon>Chitinophagaceae</taxon>
        <taxon>Hydrotalea</taxon>
    </lineage>
</organism>
<reference evidence="2 3" key="1">
    <citation type="submission" date="2018-06" db="EMBL/GenBank/DDBJ databases">
        <title>Genomic Encyclopedia of Archaeal and Bacterial Type Strains, Phase II (KMG-II): from individual species to whole genera.</title>
        <authorList>
            <person name="Goeker M."/>
        </authorList>
    </citation>
    <scope>NUCLEOTIDE SEQUENCE [LARGE SCALE GENOMIC DNA]</scope>
    <source>
        <strain evidence="2 3">DSM 23241</strain>
    </source>
</reference>
<dbReference type="AlphaFoldDB" id="A0A2W7RY74"/>
<dbReference type="EMBL" id="QKZV01000013">
    <property type="protein sequence ID" value="PZX59539.1"/>
    <property type="molecule type" value="Genomic_DNA"/>
</dbReference>
<dbReference type="OrthoDB" id="6385145at2"/>
<name>A0A2W7RY74_9BACT</name>
<dbReference type="InterPro" id="IPR027056">
    <property type="entry name" value="Gluconate_2DH_su3"/>
</dbReference>
<protein>
    <submittedName>
        <fullName evidence="2">Gluconate 2-dehydrogenase subunit 3-like protein</fullName>
    </submittedName>
</protein>
<proteinExistence type="predicted"/>
<sequence length="205" mass="22476">MDRRELLKMVALATGGVLIGGEFLLTGCKNEKSGTVAFTPDDIAFLDEVGETIIPTTSSPGAKAAGIGNFMKIMVTDCYTEPDQQAFMKGIKELNEASKKAYGIGFMQATPQQRTELLEKIDAEAKAYQKEKNEKEAKLQAEAAKERNKTIALSPNHYFTMMKQLTLLGYFTSKPGATQALRYVAVPGHYDGCMPYKKGDKAWAT</sequence>
<keyword evidence="1" id="KW-0175">Coiled coil</keyword>
<gene>
    <name evidence="2" type="ORF">LX80_02786</name>
</gene>
<feature type="coiled-coil region" evidence="1">
    <location>
        <begin position="114"/>
        <end position="149"/>
    </location>
</feature>
<evidence type="ECO:0000256" key="1">
    <source>
        <dbReference type="SAM" id="Coils"/>
    </source>
</evidence>
<keyword evidence="3" id="KW-1185">Reference proteome</keyword>
<accession>A0A2W7RY74</accession>
<evidence type="ECO:0000313" key="3">
    <source>
        <dbReference type="Proteomes" id="UP000249720"/>
    </source>
</evidence>
<dbReference type="Pfam" id="PF13618">
    <property type="entry name" value="Gluconate_2-dh3"/>
    <property type="match status" value="1"/>
</dbReference>
<dbReference type="Proteomes" id="UP000249720">
    <property type="component" value="Unassembled WGS sequence"/>
</dbReference>